<feature type="region of interest" description="Disordered" evidence="1">
    <location>
        <begin position="1"/>
        <end position="27"/>
    </location>
</feature>
<reference evidence="3" key="1">
    <citation type="submission" date="2021-10" db="EMBL/GenBank/DDBJ databases">
        <authorList>
            <person name="Piombo E."/>
        </authorList>
    </citation>
    <scope>NUCLEOTIDE SEQUENCE</scope>
</reference>
<evidence type="ECO:0000313" key="4">
    <source>
        <dbReference type="Proteomes" id="UP000696573"/>
    </source>
</evidence>
<dbReference type="InterPro" id="IPR001623">
    <property type="entry name" value="DnaJ_domain"/>
</dbReference>
<name>A0A9N9YPC3_9HYPO</name>
<dbReference type="PANTHER" id="PTHR38788:SF3">
    <property type="entry name" value="CLR5 DOMAIN-CONTAINING PROTEIN"/>
    <property type="match status" value="1"/>
</dbReference>
<dbReference type="Pfam" id="PF00226">
    <property type="entry name" value="DnaJ"/>
    <property type="match status" value="1"/>
</dbReference>
<feature type="region of interest" description="Disordered" evidence="1">
    <location>
        <begin position="554"/>
        <end position="573"/>
    </location>
</feature>
<evidence type="ECO:0000256" key="1">
    <source>
        <dbReference type="SAM" id="MobiDB-lite"/>
    </source>
</evidence>
<dbReference type="Gene3D" id="1.10.287.110">
    <property type="entry name" value="DnaJ domain"/>
    <property type="match status" value="1"/>
</dbReference>
<evidence type="ECO:0000259" key="2">
    <source>
        <dbReference type="PROSITE" id="PS50076"/>
    </source>
</evidence>
<keyword evidence="4" id="KW-1185">Reference proteome</keyword>
<dbReference type="SUPFAM" id="SSF46565">
    <property type="entry name" value="Chaperone J-domain"/>
    <property type="match status" value="1"/>
</dbReference>
<dbReference type="OrthoDB" id="5308957at2759"/>
<dbReference type="InterPro" id="IPR025676">
    <property type="entry name" value="Clr5_dom"/>
</dbReference>
<dbReference type="AlphaFoldDB" id="A0A9N9YPC3"/>
<dbReference type="CDD" id="cd06257">
    <property type="entry name" value="DnaJ"/>
    <property type="match status" value="1"/>
</dbReference>
<dbReference type="Pfam" id="PF14420">
    <property type="entry name" value="Clr5"/>
    <property type="match status" value="1"/>
</dbReference>
<dbReference type="InterPro" id="IPR036869">
    <property type="entry name" value="J_dom_sf"/>
</dbReference>
<feature type="domain" description="J" evidence="2">
    <location>
        <begin position="480"/>
        <end position="549"/>
    </location>
</feature>
<dbReference type="EMBL" id="CABFNQ020000734">
    <property type="protein sequence ID" value="CAH0028660.1"/>
    <property type="molecule type" value="Genomic_DNA"/>
</dbReference>
<organism evidence="3 4">
    <name type="scientific">Clonostachys rhizophaga</name>
    <dbReference type="NCBI Taxonomy" id="160324"/>
    <lineage>
        <taxon>Eukaryota</taxon>
        <taxon>Fungi</taxon>
        <taxon>Dikarya</taxon>
        <taxon>Ascomycota</taxon>
        <taxon>Pezizomycotina</taxon>
        <taxon>Sordariomycetes</taxon>
        <taxon>Hypocreomycetidae</taxon>
        <taxon>Hypocreales</taxon>
        <taxon>Bionectriaceae</taxon>
        <taxon>Clonostachys</taxon>
    </lineage>
</organism>
<evidence type="ECO:0000313" key="3">
    <source>
        <dbReference type="EMBL" id="CAH0028660.1"/>
    </source>
</evidence>
<dbReference type="PROSITE" id="PS50076">
    <property type="entry name" value="DNAJ_2"/>
    <property type="match status" value="1"/>
</dbReference>
<comment type="caution">
    <text evidence="3">The sequence shown here is derived from an EMBL/GenBank/DDBJ whole genome shotgun (WGS) entry which is preliminary data.</text>
</comment>
<dbReference type="Proteomes" id="UP000696573">
    <property type="component" value="Unassembled WGS sequence"/>
</dbReference>
<sequence>MNHLPMLAPRLPGHSPPASLPPASKEHTELEWESKKSIIKHLYIDESRKLNEVMAILEKKHGFAATEQMFKKRLRKWNFRKRTYRKHSHVAFPVTPLQREEEDDDAEDIPRDSLQEITALTCLQPSPLECHARLEVILGSVLSWSSEKLDTYQIQSDQMSKYLAHPNQPPIEDSRTMYRTFELFFDMWKYGKGNLAGLAARKGFYILEYVLTVDHPDLIWHMLDIIYDMIQKNHIQLLGMFLGHATALAEARLPQQHPLVRILHQLRRCDFQTEEGRQHATHVLRQAWLRNVDLLGDRVSSPPSDSLWLYEQLIWDARTNLRRESNLARKGEAMTNALEALALSRESGPGDESNASDSLRVAALMLEFAQMDLQNKEKAKELAVSLLESTQDSETCTGARFHAYARKMLARIQQGRCEWDSAEENLKMAIRKREAAHGTDSDIRVVRDMWVLADHYRRAGKPEVADLVIDDALSRAQRYLEDGILEVSETATTQQIRDAYKRAALKTHPDRVGSDSPERAERTRKFQLVNDAYYTLSEPARRRDYDAQRKLFNTSTSSTADPFEDPAEEVPQGEGQNGFSWAWNYFTNQSGAERQRTEDAQFGNVFEEMMREEGMAEEGTNRPTSKFWSVIGGMSGGALGFIVANVPGLVAGAVAGNRLGAVRDAKGKSVAAVFQELPQDDRARLLSQLAARVFSHAVGI</sequence>
<proteinExistence type="predicted"/>
<dbReference type="PANTHER" id="PTHR38788">
    <property type="entry name" value="CLR5 DOMAIN-CONTAINING PROTEIN"/>
    <property type="match status" value="1"/>
</dbReference>
<dbReference type="SMART" id="SM00271">
    <property type="entry name" value="DnaJ"/>
    <property type="match status" value="1"/>
</dbReference>
<dbReference type="PRINTS" id="PR00625">
    <property type="entry name" value="JDOMAIN"/>
</dbReference>
<gene>
    <name evidence="3" type="ORF">CRHIZ90672A_00012127</name>
</gene>
<accession>A0A9N9YPC3</accession>
<protein>
    <recommendedName>
        <fullName evidence="2">J domain-containing protein</fullName>
    </recommendedName>
</protein>